<name>A0A7Z9CQD6_RAOTE</name>
<evidence type="ECO:0000313" key="1">
    <source>
        <dbReference type="EMBL" id="VED46424.1"/>
    </source>
</evidence>
<keyword evidence="2" id="KW-1185">Reference proteome</keyword>
<dbReference type="EMBL" id="LR134253">
    <property type="protein sequence ID" value="VED46424.1"/>
    <property type="molecule type" value="Genomic_DNA"/>
</dbReference>
<sequence length="179" mass="20410">MKPNSLNHRFLSERCGEERYELSAQPDAQAYGFTGRRIQRMHRLQQSIEDDHSPEYSHSDAHLIAVSKEAKQNPILAFQLIYEGIPHQRAIAILQGSVRQLSRFTRRAMEKVYPGWELLDAEDQNMAAFQHSMINSDTIGYRAGFNAALSALEKFIEPVTFDDIVNSLPASHNITSQEH</sequence>
<dbReference type="AlphaFoldDB" id="A0A7Z9CQD6"/>
<accession>A0A7Z9CQD6</accession>
<dbReference type="Proteomes" id="UP000267630">
    <property type="component" value="Chromosome 3"/>
</dbReference>
<organism evidence="1 2">
    <name type="scientific">Raoultella terrigena</name>
    <name type="common">Klebsiella terrigena</name>
    <dbReference type="NCBI Taxonomy" id="577"/>
    <lineage>
        <taxon>Bacteria</taxon>
        <taxon>Pseudomonadati</taxon>
        <taxon>Pseudomonadota</taxon>
        <taxon>Gammaproteobacteria</taxon>
        <taxon>Enterobacterales</taxon>
        <taxon>Enterobacteriaceae</taxon>
        <taxon>Klebsiella/Raoultella group</taxon>
        <taxon>Raoultella</taxon>
    </lineage>
</organism>
<evidence type="ECO:0000313" key="2">
    <source>
        <dbReference type="Proteomes" id="UP000267630"/>
    </source>
</evidence>
<protein>
    <submittedName>
        <fullName evidence="1">Uncharacterized protein</fullName>
    </submittedName>
</protein>
<proteinExistence type="predicted"/>
<reference evidence="1 2" key="1">
    <citation type="submission" date="2018-12" db="EMBL/GenBank/DDBJ databases">
        <authorList>
            <consortium name="Pathogen Informatics"/>
        </authorList>
    </citation>
    <scope>NUCLEOTIDE SEQUENCE [LARGE SCALE GENOMIC DNA]</scope>
    <source>
        <strain evidence="1 2">NCTC9997</strain>
    </source>
</reference>
<gene>
    <name evidence="1" type="ORF">NCTC9997_00985</name>
</gene>